<dbReference type="InterPro" id="IPR036869">
    <property type="entry name" value="J_dom_sf"/>
</dbReference>
<comment type="caution">
    <text evidence="2">The sequence shown here is derived from an EMBL/GenBank/DDBJ whole genome shotgun (WGS) entry which is preliminary data.</text>
</comment>
<accession>A0A8T2QUU8</accession>
<evidence type="ECO:0000313" key="3">
    <source>
        <dbReference type="Proteomes" id="UP000825935"/>
    </source>
</evidence>
<protein>
    <recommendedName>
        <fullName evidence="1">J domain-containing protein</fullName>
    </recommendedName>
</protein>
<feature type="domain" description="J" evidence="1">
    <location>
        <begin position="362"/>
        <end position="452"/>
    </location>
</feature>
<dbReference type="InterPro" id="IPR011990">
    <property type="entry name" value="TPR-like_helical_dom_sf"/>
</dbReference>
<dbReference type="InterPro" id="IPR001623">
    <property type="entry name" value="DnaJ_domain"/>
</dbReference>
<evidence type="ECO:0000259" key="1">
    <source>
        <dbReference type="PROSITE" id="PS50076"/>
    </source>
</evidence>
<dbReference type="EMBL" id="CM035437">
    <property type="protein sequence ID" value="KAH7287205.1"/>
    <property type="molecule type" value="Genomic_DNA"/>
</dbReference>
<dbReference type="PROSITE" id="PS50076">
    <property type="entry name" value="DNAJ_2"/>
    <property type="match status" value="1"/>
</dbReference>
<dbReference type="Proteomes" id="UP000825935">
    <property type="component" value="Chromosome 32"/>
</dbReference>
<name>A0A8T2QUU8_CERRI</name>
<proteinExistence type="predicted"/>
<dbReference type="PANTHER" id="PTHR46816:SF2">
    <property type="entry name" value="J DOMAIN-CONTAINING PROTEIN"/>
    <property type="match status" value="1"/>
</dbReference>
<dbReference type="AlphaFoldDB" id="A0A8T2QUU8"/>
<dbReference type="SUPFAM" id="SSF46565">
    <property type="entry name" value="Chaperone J-domain"/>
    <property type="match status" value="1"/>
</dbReference>
<reference evidence="2" key="1">
    <citation type="submission" date="2021-08" db="EMBL/GenBank/DDBJ databases">
        <title>WGS assembly of Ceratopteris richardii.</title>
        <authorList>
            <person name="Marchant D.B."/>
            <person name="Chen G."/>
            <person name="Jenkins J."/>
            <person name="Shu S."/>
            <person name="Leebens-Mack J."/>
            <person name="Grimwood J."/>
            <person name="Schmutz J."/>
            <person name="Soltis P."/>
            <person name="Soltis D."/>
            <person name="Chen Z.-H."/>
        </authorList>
    </citation>
    <scope>NUCLEOTIDE SEQUENCE</scope>
    <source>
        <strain evidence="2">Whitten #5841</strain>
        <tissue evidence="2">Leaf</tissue>
    </source>
</reference>
<dbReference type="SMART" id="SM00271">
    <property type="entry name" value="DnaJ"/>
    <property type="match status" value="1"/>
</dbReference>
<keyword evidence="3" id="KW-1185">Reference proteome</keyword>
<dbReference type="Gene3D" id="1.25.40.10">
    <property type="entry name" value="Tetratricopeptide repeat domain"/>
    <property type="match status" value="1"/>
</dbReference>
<dbReference type="Gene3D" id="1.10.287.110">
    <property type="entry name" value="DnaJ domain"/>
    <property type="match status" value="1"/>
</dbReference>
<dbReference type="SMART" id="SM00028">
    <property type="entry name" value="TPR"/>
    <property type="match status" value="2"/>
</dbReference>
<sequence length="670" mass="74828">MPSLALLQRYFCGIISSRELVELNLAQARQLILSQDPADLHAGIRMLDATLKVFPDCEKAIELKARALLSLRRFRDLIGLFHDSIPSLKLQPIFDSASSEEKVNLLPSRSRIPQPRKVWSSLRYSLIPQRRRNRIGRKGERDQWKYIILGQACCHLGMLEDAMRLLLNGKKAALAALRKQSGHLEDDNFFLDGSRMSSDTDTVSHLLGNIKLLLRRRTAALAALDAGLYTEAARHLSKIIDGRKGTPQGFIAECCMHRALAHQAAGKVVDALADCNKCLALNPACAEALSLRATIYEMIGCLSDSFEDLGSLRTLYETVFMSSVQWVPMQRSSPADLQGCIDFINDRMASVVERMKRESIVDHYRILGLSRSCSRAEAECAYLILSMKHRPDKCAHFVDRCEFVDERDIEVVKTEARARGLKLFKLLQKAYTSVMTRMLEEEMNRMKYIQDGNGASTKTSEDGFVSKCLAEICHSKQVMQGQFLSTVRAMENDAQDQPSSCATQEAGHQNMSQVVRGITGEAASQVQNQRFLPVDEVLEDFTDLNGKAPSQVQKQFLSHADKVDQDLHIESQSMALDNAWHSCMESISTTISPATSLEHEYQEIQQGADKFSDLKSYGNVGELVDTTPFTQTVTCREAVNVSTLHSQGLPPEAWMGSNEWGHSVHALPVT</sequence>
<dbReference type="CDD" id="cd06257">
    <property type="entry name" value="DnaJ"/>
    <property type="match status" value="1"/>
</dbReference>
<organism evidence="2 3">
    <name type="scientific">Ceratopteris richardii</name>
    <name type="common">Triangle waterfern</name>
    <dbReference type="NCBI Taxonomy" id="49495"/>
    <lineage>
        <taxon>Eukaryota</taxon>
        <taxon>Viridiplantae</taxon>
        <taxon>Streptophyta</taxon>
        <taxon>Embryophyta</taxon>
        <taxon>Tracheophyta</taxon>
        <taxon>Polypodiopsida</taxon>
        <taxon>Polypodiidae</taxon>
        <taxon>Polypodiales</taxon>
        <taxon>Pteridineae</taxon>
        <taxon>Pteridaceae</taxon>
        <taxon>Parkerioideae</taxon>
        <taxon>Ceratopteris</taxon>
    </lineage>
</organism>
<dbReference type="OMA" id="NCDEQGQ"/>
<dbReference type="SUPFAM" id="SSF48452">
    <property type="entry name" value="TPR-like"/>
    <property type="match status" value="1"/>
</dbReference>
<gene>
    <name evidence="2" type="ORF">KP509_32G043600</name>
</gene>
<dbReference type="OrthoDB" id="1903421at2759"/>
<dbReference type="PANTHER" id="PTHR46816">
    <property type="entry name" value="OS01G0273500 PROTEIN"/>
    <property type="match status" value="1"/>
</dbReference>
<evidence type="ECO:0000313" key="2">
    <source>
        <dbReference type="EMBL" id="KAH7287205.1"/>
    </source>
</evidence>
<dbReference type="InterPro" id="IPR019734">
    <property type="entry name" value="TPR_rpt"/>
</dbReference>